<proteinExistence type="predicted"/>
<organism evidence="2 3">
    <name type="scientific">Streptomyces marincola</name>
    <dbReference type="NCBI Taxonomy" id="2878388"/>
    <lineage>
        <taxon>Bacteria</taxon>
        <taxon>Bacillati</taxon>
        <taxon>Actinomycetota</taxon>
        <taxon>Actinomycetes</taxon>
        <taxon>Kitasatosporales</taxon>
        <taxon>Streptomycetaceae</taxon>
        <taxon>Streptomyces</taxon>
    </lineage>
</organism>
<dbReference type="Pfam" id="PF13546">
    <property type="entry name" value="DDE_5"/>
    <property type="match status" value="1"/>
</dbReference>
<evidence type="ECO:0000259" key="1">
    <source>
        <dbReference type="Pfam" id="PF13546"/>
    </source>
</evidence>
<name>A0A1W7D522_9ACTN</name>
<keyword evidence="3" id="KW-1185">Reference proteome</keyword>
<dbReference type="PANTHER" id="PTHR33627">
    <property type="entry name" value="TRANSPOSASE"/>
    <property type="match status" value="1"/>
</dbReference>
<sequence length="402" mass="42558">MIAGIGAVDGIEGAAPVGRWADEEVLNALCAALFASLPRADQRRRGADYVRGLLHVPGRKSIRNIASLLGGGAAVEQRLHHFVCGSTWRWDPVRVALARHAARVAPPSAWVVRPMSIPKSGGGAVGVERCGSPAFYTQRAMGVWLASETAAYPVNWRLLLSRAWLEDRVRRTQASVPDSARPETPGTCAVEACLGLARAGRLPPRPVIMDARRMDALAVSGRLSAAGLPHLLRVDGALPLAAADPALDAYHGTPLPAEHLMRAAARMRRPFRRRGAGSGGPAGGLAAAVRVRFPERPAGARRAVGARHGDLALVGVAGPGQRWPGELWLTDVPAPAPELARLTRLVQRVGREFAEVGDRVGIRDFVGRSFTGWHRHITLASAAHAVTVLSRPTAAGELAAAS</sequence>
<dbReference type="Proteomes" id="UP000194218">
    <property type="component" value="Chromosome"/>
</dbReference>
<dbReference type="RefSeq" id="WP_086162019.1">
    <property type="nucleotide sequence ID" value="NZ_CP021121.1"/>
</dbReference>
<dbReference type="OrthoDB" id="3657225at2"/>
<accession>A0A1W7D522</accession>
<evidence type="ECO:0000313" key="2">
    <source>
        <dbReference type="EMBL" id="ARQ72181.1"/>
    </source>
</evidence>
<dbReference type="PANTHER" id="PTHR33627:SF1">
    <property type="entry name" value="TRANSPOSASE"/>
    <property type="match status" value="1"/>
</dbReference>
<evidence type="ECO:0000313" key="3">
    <source>
        <dbReference type="Proteomes" id="UP000194218"/>
    </source>
</evidence>
<dbReference type="AlphaFoldDB" id="A0A1W7D522"/>
<reference evidence="2 3" key="1">
    <citation type="submission" date="2017-05" db="EMBL/GenBank/DDBJ databases">
        <title>Complete genome sequence of Streptomyces sp. SCSIO 03032 revealed the diverse biosynthetic pathways for its bioactive secondary metabolites.</title>
        <authorList>
            <person name="Ma L."/>
            <person name="Zhu Y."/>
            <person name="Zhang W."/>
            <person name="Zhang G."/>
            <person name="Tian X."/>
            <person name="Zhang S."/>
            <person name="Zhang C."/>
        </authorList>
    </citation>
    <scope>NUCLEOTIDE SEQUENCE [LARGE SCALE GENOMIC DNA]</scope>
    <source>
        <strain evidence="2 3">SCSIO 03032</strain>
    </source>
</reference>
<dbReference type="InterPro" id="IPR038721">
    <property type="entry name" value="IS701-like_DDE_dom"/>
</dbReference>
<protein>
    <submittedName>
        <fullName evidence="2">Transposase</fullName>
    </submittedName>
</protein>
<dbReference type="KEGG" id="smao:CAG99_06105"/>
<dbReference type="EMBL" id="CP021121">
    <property type="protein sequence ID" value="ARQ72181.1"/>
    <property type="molecule type" value="Genomic_DNA"/>
</dbReference>
<dbReference type="InterPro" id="IPR039365">
    <property type="entry name" value="IS701-like"/>
</dbReference>
<gene>
    <name evidence="2" type="ORF">CAG99_06105</name>
</gene>
<feature type="domain" description="Transposase IS701-like DDE" evidence="1">
    <location>
        <begin position="33"/>
        <end position="250"/>
    </location>
</feature>